<evidence type="ECO:0000256" key="12">
    <source>
        <dbReference type="ARBA" id="ARBA00023098"/>
    </source>
</evidence>
<name>A0A5S6R0K4_TRIMR</name>
<keyword evidence="14" id="KW-0012">Acyltransferase</keyword>
<keyword evidence="11" id="KW-1133">Transmembrane helix</keyword>
<dbReference type="Proteomes" id="UP000046395">
    <property type="component" value="Unassembled WGS sequence"/>
</dbReference>
<dbReference type="CDD" id="cd07987">
    <property type="entry name" value="LPLAT_MGAT-like"/>
    <property type="match status" value="1"/>
</dbReference>
<dbReference type="InterPro" id="IPR007130">
    <property type="entry name" value="DAGAT"/>
</dbReference>
<keyword evidence="9" id="KW-0319">Glycerol metabolism</keyword>
<evidence type="ECO:0000256" key="13">
    <source>
        <dbReference type="ARBA" id="ARBA00023136"/>
    </source>
</evidence>
<evidence type="ECO:0000313" key="15">
    <source>
        <dbReference type="Proteomes" id="UP000046395"/>
    </source>
</evidence>
<evidence type="ECO:0000256" key="3">
    <source>
        <dbReference type="ARBA" id="ARBA00005189"/>
    </source>
</evidence>
<evidence type="ECO:0000256" key="6">
    <source>
        <dbReference type="ARBA" id="ARBA00022516"/>
    </source>
</evidence>
<dbReference type="GO" id="GO:0005789">
    <property type="term" value="C:endoplasmic reticulum membrane"/>
    <property type="evidence" value="ECO:0007669"/>
    <property type="project" value="UniProtKB-SubCell"/>
</dbReference>
<dbReference type="GO" id="GO:0006071">
    <property type="term" value="P:glycerol metabolic process"/>
    <property type="evidence" value="ECO:0007669"/>
    <property type="project" value="UniProtKB-KW"/>
</dbReference>
<keyword evidence="7" id="KW-0808">Transferase</keyword>
<keyword evidence="13" id="KW-0472">Membrane</keyword>
<comment type="similarity">
    <text evidence="4">Belongs to the diacylglycerol acyltransferase family.</text>
</comment>
<proteinExistence type="inferred from homology"/>
<sequence>MNFLWPLRREYMELLGAVSCSRESIGYLISRPEGGNALVIVAGGAEEALVSQPDTHRIVLRKRKGFVKVAIQYGTALVPSYSFGEVDIFRQLKNEEGSTLRRIQNAIGNIFTFTTPLFYGRGALGLRFGFIPFQRPICTVVGCPIEIEKNENPTDEELSRVHDRYVSELLTLFEEHKSSFDMFSCSC</sequence>
<keyword evidence="6" id="KW-0444">Lipid biosynthesis</keyword>
<evidence type="ECO:0000256" key="2">
    <source>
        <dbReference type="ARBA" id="ARBA00004771"/>
    </source>
</evidence>
<keyword evidence="8" id="KW-0812">Transmembrane</keyword>
<evidence type="ECO:0000256" key="9">
    <source>
        <dbReference type="ARBA" id="ARBA00022798"/>
    </source>
</evidence>
<evidence type="ECO:0000256" key="11">
    <source>
        <dbReference type="ARBA" id="ARBA00022989"/>
    </source>
</evidence>
<accession>A0A5S6R0K4</accession>
<organism evidence="15 16">
    <name type="scientific">Trichuris muris</name>
    <name type="common">Mouse whipworm</name>
    <dbReference type="NCBI Taxonomy" id="70415"/>
    <lineage>
        <taxon>Eukaryota</taxon>
        <taxon>Metazoa</taxon>
        <taxon>Ecdysozoa</taxon>
        <taxon>Nematoda</taxon>
        <taxon>Enoplea</taxon>
        <taxon>Dorylaimia</taxon>
        <taxon>Trichinellida</taxon>
        <taxon>Trichuridae</taxon>
        <taxon>Trichuris</taxon>
    </lineage>
</organism>
<dbReference type="GO" id="GO:0019432">
    <property type="term" value="P:triglyceride biosynthetic process"/>
    <property type="evidence" value="ECO:0007669"/>
    <property type="project" value="TreeGrafter"/>
</dbReference>
<evidence type="ECO:0000313" key="16">
    <source>
        <dbReference type="WBParaSite" id="TMUE_3000012844.1"/>
    </source>
</evidence>
<dbReference type="PANTHER" id="PTHR12317:SF0">
    <property type="entry name" value="ACYLTRANSFERASE"/>
    <property type="match status" value="1"/>
</dbReference>
<dbReference type="WBParaSite" id="TMUE_3000012844.1">
    <property type="protein sequence ID" value="TMUE_3000012844.1"/>
    <property type="gene ID" value="WBGene00285507"/>
</dbReference>
<dbReference type="AlphaFoldDB" id="A0A5S6R0K4"/>
<comment type="pathway">
    <text evidence="2">Glycerolipid metabolism; triacylglycerol biosynthesis.</text>
</comment>
<dbReference type="EC" id="2.3.1.20" evidence="5"/>
<evidence type="ECO:0000256" key="7">
    <source>
        <dbReference type="ARBA" id="ARBA00022679"/>
    </source>
</evidence>
<dbReference type="STRING" id="70415.A0A5S6R0K4"/>
<comment type="subcellular location">
    <subcellularLocation>
        <location evidence="1">Endoplasmic reticulum membrane</location>
        <topology evidence="1">Multi-pass membrane protein</topology>
    </subcellularLocation>
</comment>
<reference evidence="16" key="1">
    <citation type="submission" date="2019-12" db="UniProtKB">
        <authorList>
            <consortium name="WormBaseParasite"/>
        </authorList>
    </citation>
    <scope>IDENTIFICATION</scope>
</reference>
<keyword evidence="15" id="KW-1185">Reference proteome</keyword>
<evidence type="ECO:0000256" key="14">
    <source>
        <dbReference type="ARBA" id="ARBA00023315"/>
    </source>
</evidence>
<protein>
    <recommendedName>
        <fullName evidence="5">diacylglycerol O-acyltransferase</fullName>
        <ecNumber evidence="5">2.3.1.20</ecNumber>
    </recommendedName>
</protein>
<dbReference type="PANTHER" id="PTHR12317">
    <property type="entry name" value="DIACYLGLYCEROL O-ACYLTRANSFERASE"/>
    <property type="match status" value="1"/>
</dbReference>
<dbReference type="Pfam" id="PF03982">
    <property type="entry name" value="DAGAT"/>
    <property type="match status" value="1"/>
</dbReference>
<evidence type="ECO:0000256" key="5">
    <source>
        <dbReference type="ARBA" id="ARBA00013244"/>
    </source>
</evidence>
<comment type="pathway">
    <text evidence="3">Lipid metabolism.</text>
</comment>
<evidence type="ECO:0000256" key="1">
    <source>
        <dbReference type="ARBA" id="ARBA00004477"/>
    </source>
</evidence>
<evidence type="ECO:0000256" key="8">
    <source>
        <dbReference type="ARBA" id="ARBA00022692"/>
    </source>
</evidence>
<keyword evidence="10" id="KW-0256">Endoplasmic reticulum</keyword>
<keyword evidence="12" id="KW-0443">Lipid metabolism</keyword>
<dbReference type="GO" id="GO:0004144">
    <property type="term" value="F:diacylglycerol O-acyltransferase activity"/>
    <property type="evidence" value="ECO:0007669"/>
    <property type="project" value="UniProtKB-EC"/>
</dbReference>
<evidence type="ECO:0000256" key="4">
    <source>
        <dbReference type="ARBA" id="ARBA00005420"/>
    </source>
</evidence>
<evidence type="ECO:0000256" key="10">
    <source>
        <dbReference type="ARBA" id="ARBA00022824"/>
    </source>
</evidence>